<dbReference type="EMBL" id="AP023326">
    <property type="protein sequence ID" value="BCI68862.1"/>
    <property type="molecule type" value="Genomic_DNA"/>
</dbReference>
<proteinExistence type="predicted"/>
<name>A0A6S6PW59_ACEAC</name>
<dbReference type="GO" id="GO:0016740">
    <property type="term" value="F:transferase activity"/>
    <property type="evidence" value="ECO:0007669"/>
    <property type="project" value="UniProtKB-KW"/>
</dbReference>
<dbReference type="InterPro" id="IPR016776">
    <property type="entry name" value="ApeP-like_dehydratase"/>
</dbReference>
<organism evidence="1 2">
    <name type="scientific">Acetobacter aceti</name>
    <dbReference type="NCBI Taxonomy" id="435"/>
    <lineage>
        <taxon>Bacteria</taxon>
        <taxon>Pseudomonadati</taxon>
        <taxon>Pseudomonadota</taxon>
        <taxon>Alphaproteobacteria</taxon>
        <taxon>Acetobacterales</taxon>
        <taxon>Acetobacteraceae</taxon>
        <taxon>Acetobacter</taxon>
        <taxon>Acetobacter subgen. Acetobacter</taxon>
    </lineage>
</organism>
<dbReference type="RefSeq" id="WP_099348562.1">
    <property type="nucleotide sequence ID" value="NZ_AP023326.1"/>
</dbReference>
<dbReference type="InterPro" id="IPR029069">
    <property type="entry name" value="HotDog_dom_sf"/>
</dbReference>
<reference evidence="1 2" key="1">
    <citation type="submission" date="2020-07" db="EMBL/GenBank/DDBJ databases">
        <title>Complete Genome Sequence of an acetic acid bacterium, Acetobacter aceti JCM20276.</title>
        <authorList>
            <person name="Hirose Y."/>
            <person name="Mihara H."/>
        </authorList>
    </citation>
    <scope>NUCLEOTIDE SEQUENCE [LARGE SCALE GENOMIC DNA]</scope>
    <source>
        <strain evidence="1 2">JCM20276</strain>
    </source>
</reference>
<dbReference type="Proteomes" id="UP000515220">
    <property type="component" value="Chromosome"/>
</dbReference>
<dbReference type="SUPFAM" id="SSF54637">
    <property type="entry name" value="Thioesterase/thiol ester dehydrase-isomerase"/>
    <property type="match status" value="1"/>
</dbReference>
<keyword evidence="1" id="KW-0808">Transferase</keyword>
<evidence type="ECO:0000313" key="2">
    <source>
        <dbReference type="Proteomes" id="UP000515220"/>
    </source>
</evidence>
<sequence>MLNRDAILGLIPHQGASCLLDECRSWTATTREATTRRHLYPDCPLRHSGRLGSVTTSEIAMQAAALHGALTGGKGHAPGYLAALRSLGLHCDRLDDPRHGPLLIRVTQDCAMADGFIYGFTITAASGETLATGSGTVMFHATIETP</sequence>
<protein>
    <submittedName>
        <fullName evidence="1">Phosphotransferase</fullName>
    </submittedName>
</protein>
<evidence type="ECO:0000313" key="1">
    <source>
        <dbReference type="EMBL" id="BCI68862.1"/>
    </source>
</evidence>
<dbReference type="AlphaFoldDB" id="A0A6S6PW59"/>
<dbReference type="Pfam" id="PF22817">
    <property type="entry name" value="ApeP-like"/>
    <property type="match status" value="1"/>
</dbReference>
<accession>A0A6S6PW59</accession>
<gene>
    <name evidence="1" type="ORF">AAJCM20276_34860</name>
</gene>